<sequence length="418" mass="46951">MVASSAYRVRAETYDDVVPKILNGALRFDGKNVALFGGDIDASYHGTTATAIVKAKRKPNEIYAMGKCTHVREDMGSISLGFDLDGSPRNVNVVLLSDEDHYQLLKSLQDALSDTLTSIEITNTTGGRTEEEVVTMDSLDEKDENEGGDEEDQEASMEEKKNEASEGRVEEADEEDAPSEASMEIHQEASDTEEPISTGSRLFGSLSGPRDLSVIDMSMVVGEGHQLRFVPFNQDDINRTCDMMRLEPHEMPLSLSFVPPTVEFAFLSNASFPEQLELGNALPDGNCGFRSLSQTIFGKSVNQYHTHLRLLACDFIEKNPDYPFVEFWMKDIGMTLFKYLRNMRQTTTWMSMMEMFALACALDVNIFVWQRTITGGWIAYTPETAKQRPGEDFDPIKPRPTCLLHLDNRHFDPLFVKF</sequence>
<dbReference type="AlphaFoldDB" id="A0A4U5MH25"/>
<dbReference type="STRING" id="34508.A0A4U5MH25"/>
<feature type="region of interest" description="Disordered" evidence="1">
    <location>
        <begin position="123"/>
        <end position="203"/>
    </location>
</feature>
<dbReference type="Pfam" id="PF02338">
    <property type="entry name" value="OTU"/>
    <property type="match status" value="1"/>
</dbReference>
<evidence type="ECO:0000313" key="3">
    <source>
        <dbReference type="EMBL" id="TKR68303.1"/>
    </source>
</evidence>
<dbReference type="SUPFAM" id="SSF54001">
    <property type="entry name" value="Cysteine proteinases"/>
    <property type="match status" value="1"/>
</dbReference>
<reference evidence="3 4" key="2">
    <citation type="journal article" date="2019" name="G3 (Bethesda)">
        <title>Hybrid Assembly of the Genome of the Entomopathogenic Nematode Steinernema carpocapsae Identifies the X-Chromosome.</title>
        <authorList>
            <person name="Serra L."/>
            <person name="Macchietto M."/>
            <person name="Macias-Munoz A."/>
            <person name="McGill C.J."/>
            <person name="Rodriguez I.M."/>
            <person name="Rodriguez B."/>
            <person name="Murad R."/>
            <person name="Mortazavi A."/>
        </authorList>
    </citation>
    <scope>NUCLEOTIDE SEQUENCE [LARGE SCALE GENOMIC DNA]</scope>
    <source>
        <strain evidence="3 4">ALL</strain>
    </source>
</reference>
<dbReference type="InterPro" id="IPR050704">
    <property type="entry name" value="Peptidase_C85-like"/>
</dbReference>
<comment type="caution">
    <text evidence="3">The sequence shown here is derived from an EMBL/GenBank/DDBJ whole genome shotgun (WGS) entry which is preliminary data.</text>
</comment>
<feature type="compositionally biased region" description="Basic and acidic residues" evidence="1">
    <location>
        <begin position="157"/>
        <end position="170"/>
    </location>
</feature>
<feature type="compositionally biased region" description="Acidic residues" evidence="1">
    <location>
        <begin position="132"/>
        <end position="156"/>
    </location>
</feature>
<dbReference type="Gene3D" id="3.90.70.80">
    <property type="match status" value="1"/>
</dbReference>
<dbReference type="CDD" id="cd22755">
    <property type="entry name" value="OTU_CeDUB-like"/>
    <property type="match status" value="1"/>
</dbReference>
<name>A0A4U5MH25_STECR</name>
<evidence type="ECO:0000259" key="2">
    <source>
        <dbReference type="PROSITE" id="PS50802"/>
    </source>
</evidence>
<dbReference type="PANTHER" id="PTHR12419">
    <property type="entry name" value="OTU DOMAIN CONTAINING PROTEIN"/>
    <property type="match status" value="1"/>
</dbReference>
<protein>
    <recommendedName>
        <fullName evidence="2">OTU domain-containing protein</fullName>
    </recommendedName>
</protein>
<dbReference type="PROSITE" id="PS50802">
    <property type="entry name" value="OTU"/>
    <property type="match status" value="1"/>
</dbReference>
<dbReference type="GO" id="GO:0004843">
    <property type="term" value="F:cysteine-type deubiquitinase activity"/>
    <property type="evidence" value="ECO:0007669"/>
    <property type="project" value="TreeGrafter"/>
</dbReference>
<keyword evidence="4" id="KW-1185">Reference proteome</keyword>
<dbReference type="EMBL" id="AZBU02000008">
    <property type="protein sequence ID" value="TKR68303.1"/>
    <property type="molecule type" value="Genomic_DNA"/>
</dbReference>
<dbReference type="GO" id="GO:0016579">
    <property type="term" value="P:protein deubiquitination"/>
    <property type="evidence" value="ECO:0007669"/>
    <property type="project" value="TreeGrafter"/>
</dbReference>
<dbReference type="InterPro" id="IPR038765">
    <property type="entry name" value="Papain-like_cys_pep_sf"/>
</dbReference>
<evidence type="ECO:0000313" key="4">
    <source>
        <dbReference type="Proteomes" id="UP000298663"/>
    </source>
</evidence>
<evidence type="ECO:0000256" key="1">
    <source>
        <dbReference type="SAM" id="MobiDB-lite"/>
    </source>
</evidence>
<dbReference type="Proteomes" id="UP000298663">
    <property type="component" value="Unassembled WGS sequence"/>
</dbReference>
<accession>A0A4U5MH25</accession>
<proteinExistence type="predicted"/>
<feature type="domain" description="OTU" evidence="2">
    <location>
        <begin position="276"/>
        <end position="417"/>
    </location>
</feature>
<dbReference type="InterPro" id="IPR003323">
    <property type="entry name" value="OTU_dom"/>
</dbReference>
<gene>
    <name evidence="3" type="ORF">L596_024300</name>
</gene>
<reference evidence="3 4" key="1">
    <citation type="journal article" date="2015" name="Genome Biol.">
        <title>Comparative genomics of Steinernema reveals deeply conserved gene regulatory networks.</title>
        <authorList>
            <person name="Dillman A.R."/>
            <person name="Macchietto M."/>
            <person name="Porter C.F."/>
            <person name="Rogers A."/>
            <person name="Williams B."/>
            <person name="Antoshechkin I."/>
            <person name="Lee M.M."/>
            <person name="Goodwin Z."/>
            <person name="Lu X."/>
            <person name="Lewis E.E."/>
            <person name="Goodrich-Blair H."/>
            <person name="Stock S.P."/>
            <person name="Adams B.J."/>
            <person name="Sternberg P.W."/>
            <person name="Mortazavi A."/>
        </authorList>
    </citation>
    <scope>NUCLEOTIDE SEQUENCE [LARGE SCALE GENOMIC DNA]</scope>
    <source>
        <strain evidence="3 4">ALL</strain>
    </source>
</reference>
<organism evidence="3 4">
    <name type="scientific">Steinernema carpocapsae</name>
    <name type="common">Entomopathogenic nematode</name>
    <dbReference type="NCBI Taxonomy" id="34508"/>
    <lineage>
        <taxon>Eukaryota</taxon>
        <taxon>Metazoa</taxon>
        <taxon>Ecdysozoa</taxon>
        <taxon>Nematoda</taxon>
        <taxon>Chromadorea</taxon>
        <taxon>Rhabditida</taxon>
        <taxon>Tylenchina</taxon>
        <taxon>Panagrolaimomorpha</taxon>
        <taxon>Strongyloidoidea</taxon>
        <taxon>Steinernematidae</taxon>
        <taxon>Steinernema</taxon>
    </lineage>
</organism>